<reference evidence="7" key="1">
    <citation type="submission" date="2020-05" db="EMBL/GenBank/DDBJ databases">
        <authorList>
            <person name="Chiriac C."/>
            <person name="Salcher M."/>
            <person name="Ghai R."/>
            <person name="Kavagutti S V."/>
        </authorList>
    </citation>
    <scope>NUCLEOTIDE SEQUENCE</scope>
</reference>
<gene>
    <name evidence="7" type="ORF">UFOPK2000_01427</name>
    <name evidence="8" type="ORF">UFOPK3708_01364</name>
</gene>
<evidence type="ECO:0000256" key="1">
    <source>
        <dbReference type="ARBA" id="ARBA00004141"/>
    </source>
</evidence>
<feature type="transmembrane region" description="Helical" evidence="5">
    <location>
        <begin position="316"/>
        <end position="332"/>
    </location>
</feature>
<evidence type="ECO:0000313" key="8">
    <source>
        <dbReference type="EMBL" id="CAB4939557.1"/>
    </source>
</evidence>
<evidence type="ECO:0000259" key="6">
    <source>
        <dbReference type="Pfam" id="PF13515"/>
    </source>
</evidence>
<feature type="transmembrane region" description="Helical" evidence="5">
    <location>
        <begin position="231"/>
        <end position="250"/>
    </location>
</feature>
<evidence type="ECO:0000313" key="7">
    <source>
        <dbReference type="EMBL" id="CAB4641368.1"/>
    </source>
</evidence>
<sequence length="403" mass="42459">MTSVQDAMPKKPLPTILVRRTGIALALFALIIVPAAVLLVITKQPSATYASMGALIGAFAVLAGGLRIGILTSLVAALLAPIAIVAGLSPITGAALMILMTLIVGRLSMFGLHRATMLVPIFLAWPMLSPIPWLPKMELGQLQTVITNNGLTLTEALSKAQASGGGSGSGGSGPSTTDIHHAMVDMRLDTTYLTWVIAFFFLGAIVPAVLLHFVLRKRNLPSPKPNPRSEALNYTITICVLTGVAMYYFIDHPKQTSGSFFIATILVLTQVGSDIEWKLTLQRVLGTFGGLVALMGLMALMGHAKYTEVVGIPMPVNLYIVGAIFGVGAIVAKFSPRQWMYYILITPTAALLNAYTMSAASDIGKQRLVDNLVGAALVIIAAGITIAAGRLKSTSRPNGGVIA</sequence>
<feature type="transmembrane region" description="Helical" evidence="5">
    <location>
        <begin position="20"/>
        <end position="41"/>
    </location>
</feature>
<feature type="transmembrane region" description="Helical" evidence="5">
    <location>
        <begin position="284"/>
        <end position="304"/>
    </location>
</feature>
<feature type="transmembrane region" description="Helical" evidence="5">
    <location>
        <begin position="372"/>
        <end position="389"/>
    </location>
</feature>
<evidence type="ECO:0000256" key="5">
    <source>
        <dbReference type="SAM" id="Phobius"/>
    </source>
</evidence>
<feature type="transmembrane region" description="Helical" evidence="5">
    <location>
        <begin position="53"/>
        <end position="76"/>
    </location>
</feature>
<dbReference type="EMBL" id="CAEZVK010000203">
    <property type="protein sequence ID" value="CAB4641368.1"/>
    <property type="molecule type" value="Genomic_DNA"/>
</dbReference>
<protein>
    <submittedName>
        <fullName evidence="7">Unannotated protein</fullName>
    </submittedName>
</protein>
<keyword evidence="4 5" id="KW-0472">Membrane</keyword>
<evidence type="ECO:0000256" key="3">
    <source>
        <dbReference type="ARBA" id="ARBA00022989"/>
    </source>
</evidence>
<dbReference type="GO" id="GO:0016020">
    <property type="term" value="C:membrane"/>
    <property type="evidence" value="ECO:0007669"/>
    <property type="project" value="UniProtKB-SubCell"/>
</dbReference>
<dbReference type="AlphaFoldDB" id="A0A6J6JXX7"/>
<feature type="transmembrane region" description="Helical" evidence="5">
    <location>
        <begin position="82"/>
        <end position="103"/>
    </location>
</feature>
<proteinExistence type="predicted"/>
<feature type="domain" description="Integral membrane bound transporter" evidence="6">
    <location>
        <begin position="247"/>
        <end position="380"/>
    </location>
</feature>
<accession>A0A6J6JXX7</accession>
<organism evidence="7">
    <name type="scientific">freshwater metagenome</name>
    <dbReference type="NCBI Taxonomy" id="449393"/>
    <lineage>
        <taxon>unclassified sequences</taxon>
        <taxon>metagenomes</taxon>
        <taxon>ecological metagenomes</taxon>
    </lineage>
</organism>
<feature type="transmembrane region" description="Helical" evidence="5">
    <location>
        <begin position="256"/>
        <end position="272"/>
    </location>
</feature>
<evidence type="ECO:0000256" key="2">
    <source>
        <dbReference type="ARBA" id="ARBA00022692"/>
    </source>
</evidence>
<dbReference type="InterPro" id="IPR049453">
    <property type="entry name" value="Memb_transporter_dom"/>
</dbReference>
<feature type="transmembrane region" description="Helical" evidence="5">
    <location>
        <begin position="115"/>
        <end position="134"/>
    </location>
</feature>
<evidence type="ECO:0000256" key="4">
    <source>
        <dbReference type="ARBA" id="ARBA00023136"/>
    </source>
</evidence>
<dbReference type="Pfam" id="PF13515">
    <property type="entry name" value="FUSC_2"/>
    <property type="match status" value="1"/>
</dbReference>
<feature type="transmembrane region" description="Helical" evidence="5">
    <location>
        <begin position="339"/>
        <end position="360"/>
    </location>
</feature>
<feature type="transmembrane region" description="Helical" evidence="5">
    <location>
        <begin position="192"/>
        <end position="215"/>
    </location>
</feature>
<keyword evidence="2 5" id="KW-0812">Transmembrane</keyword>
<name>A0A6J6JXX7_9ZZZZ</name>
<keyword evidence="3 5" id="KW-1133">Transmembrane helix</keyword>
<dbReference type="EMBL" id="CAFBNA010000093">
    <property type="protein sequence ID" value="CAB4939557.1"/>
    <property type="molecule type" value="Genomic_DNA"/>
</dbReference>
<comment type="subcellular location">
    <subcellularLocation>
        <location evidence="1">Membrane</location>
        <topology evidence="1">Multi-pass membrane protein</topology>
    </subcellularLocation>
</comment>